<dbReference type="AlphaFoldDB" id="A0A1Y5EDR3"/>
<dbReference type="Pfam" id="PF05728">
    <property type="entry name" value="UPF0227"/>
    <property type="match status" value="1"/>
</dbReference>
<organism evidence="1 2">
    <name type="scientific">Colwellia psychrerythraea</name>
    <name type="common">Vibrio psychroerythus</name>
    <dbReference type="NCBI Taxonomy" id="28229"/>
    <lineage>
        <taxon>Bacteria</taxon>
        <taxon>Pseudomonadati</taxon>
        <taxon>Pseudomonadota</taxon>
        <taxon>Gammaproteobacteria</taxon>
        <taxon>Alteromonadales</taxon>
        <taxon>Colwelliaceae</taxon>
        <taxon>Colwellia</taxon>
    </lineage>
</organism>
<dbReference type="EMBL" id="MAAF01000056">
    <property type="protein sequence ID" value="OUR80848.1"/>
    <property type="molecule type" value="Genomic_DNA"/>
</dbReference>
<protein>
    <submittedName>
        <fullName evidence="1">Esterase YqiA</fullName>
    </submittedName>
</protein>
<dbReference type="Proteomes" id="UP000243053">
    <property type="component" value="Unassembled WGS sequence"/>
</dbReference>
<name>A0A1Y5EDR3_COLPS</name>
<comment type="caution">
    <text evidence="1">The sequence shown here is derived from an EMBL/GenBank/DDBJ whole genome shotgun (WGS) entry which is preliminary data.</text>
</comment>
<accession>A0A1Y5EDR3</accession>
<evidence type="ECO:0000313" key="1">
    <source>
        <dbReference type="EMBL" id="OUR80848.1"/>
    </source>
</evidence>
<dbReference type="SUPFAM" id="SSF53474">
    <property type="entry name" value="alpha/beta-Hydrolases"/>
    <property type="match status" value="1"/>
</dbReference>
<reference evidence="2" key="1">
    <citation type="journal article" date="2017" name="Proc. Natl. Acad. Sci. U.S.A.">
        <title>Simulation of Deepwater Horizon oil plume reveals substrate specialization within a complex community of hydrocarbon degraders.</title>
        <authorList>
            <person name="Hu P."/>
            <person name="Dubinsky E.A."/>
            <person name="Probst A.J."/>
            <person name="Wang J."/>
            <person name="Sieber C.M.K."/>
            <person name="Tom L.M."/>
            <person name="Gardinali P."/>
            <person name="Banfield J.F."/>
            <person name="Atlas R.M."/>
            <person name="Andersen G.L."/>
        </authorList>
    </citation>
    <scope>NUCLEOTIDE SEQUENCE [LARGE SCALE GENOMIC DNA]</scope>
</reference>
<dbReference type="PANTHER" id="PTHR35602:SF3">
    <property type="entry name" value="ESTERASE YQIA"/>
    <property type="match status" value="1"/>
</dbReference>
<dbReference type="PANTHER" id="PTHR35602">
    <property type="entry name" value="ESTERASE YQIA-RELATED"/>
    <property type="match status" value="1"/>
</dbReference>
<dbReference type="InterPro" id="IPR029058">
    <property type="entry name" value="AB_hydrolase_fold"/>
</dbReference>
<sequence length="205" mass="23246">MKKNILYIHGFNSSPLSLKAEQTRKYLATSFPGVGFFCPQLATTPAKAITQLEQLIEKQGSNTQWYLIGSSLGGYFASYLSQKYNSLAVLVNPAITPYELLHDYIGEQVNPYTEEVYQVTEDHMQQLKALEQTAPAIDSKEKNNYLVMVQTGDEVLNYQEAVEKYQHCRLIVQEGGDHSFINFDHCLATISDFFQLDNTKQISSR</sequence>
<gene>
    <name evidence="1" type="ORF">A9Q75_09240</name>
</gene>
<proteinExistence type="predicted"/>
<dbReference type="InterPro" id="IPR008886">
    <property type="entry name" value="UPF0227/Esterase_YqiA"/>
</dbReference>
<dbReference type="Gene3D" id="3.40.50.1820">
    <property type="entry name" value="alpha/beta hydrolase"/>
    <property type="match status" value="1"/>
</dbReference>
<evidence type="ECO:0000313" key="2">
    <source>
        <dbReference type="Proteomes" id="UP000243053"/>
    </source>
</evidence>